<feature type="transmembrane region" description="Helical" evidence="4">
    <location>
        <begin position="257"/>
        <end position="274"/>
    </location>
</feature>
<dbReference type="Gene3D" id="1.20.1250.20">
    <property type="entry name" value="MFS general substrate transporter like domains"/>
    <property type="match status" value="2"/>
</dbReference>
<evidence type="ECO:0000259" key="5">
    <source>
        <dbReference type="PROSITE" id="PS50850"/>
    </source>
</evidence>
<feature type="transmembrane region" description="Helical" evidence="4">
    <location>
        <begin position="311"/>
        <end position="330"/>
    </location>
</feature>
<feature type="transmembrane region" description="Helical" evidence="4">
    <location>
        <begin position="12"/>
        <end position="33"/>
    </location>
</feature>
<feature type="transmembrane region" description="Helical" evidence="4">
    <location>
        <begin position="45"/>
        <end position="65"/>
    </location>
</feature>
<dbReference type="Pfam" id="PF07690">
    <property type="entry name" value="MFS_1"/>
    <property type="match status" value="1"/>
</dbReference>
<feature type="transmembrane region" description="Helical" evidence="4">
    <location>
        <begin position="351"/>
        <end position="372"/>
    </location>
</feature>
<feature type="transmembrane region" description="Helical" evidence="4">
    <location>
        <begin position="216"/>
        <end position="237"/>
    </location>
</feature>
<gene>
    <name evidence="6" type="ORF">JCM19239_1210</name>
</gene>
<reference evidence="7" key="2">
    <citation type="submission" date="2014-09" db="EMBL/GenBank/DDBJ databases">
        <authorList>
            <consortium name="NBRP consortium"/>
            <person name="Sawabe T."/>
            <person name="Meirelles P."/>
            <person name="Nakanishi M."/>
            <person name="Sayaka M."/>
            <person name="Hattori M."/>
            <person name="Ohkuma M."/>
        </authorList>
    </citation>
    <scope>NUCLEOTIDE SEQUENCE [LARGE SCALE GENOMIC DNA]</scope>
    <source>
        <strain evidence="7">JCM 19239</strain>
    </source>
</reference>
<feature type="transmembrane region" description="Helical" evidence="4">
    <location>
        <begin position="97"/>
        <end position="125"/>
    </location>
</feature>
<feature type="transmembrane region" description="Helical" evidence="4">
    <location>
        <begin position="162"/>
        <end position="182"/>
    </location>
</feature>
<name>A0ABQ0JAR2_9VIBR</name>
<dbReference type="PROSITE" id="PS50850">
    <property type="entry name" value="MFS"/>
    <property type="match status" value="1"/>
</dbReference>
<evidence type="ECO:0000256" key="2">
    <source>
        <dbReference type="ARBA" id="ARBA00022989"/>
    </source>
</evidence>
<organism evidence="6 7">
    <name type="scientific">Vibrio variabilis</name>
    <dbReference type="NCBI Taxonomy" id="990271"/>
    <lineage>
        <taxon>Bacteria</taxon>
        <taxon>Pseudomonadati</taxon>
        <taxon>Pseudomonadota</taxon>
        <taxon>Gammaproteobacteria</taxon>
        <taxon>Vibrionales</taxon>
        <taxon>Vibrionaceae</taxon>
        <taxon>Vibrio</taxon>
    </lineage>
</organism>
<protein>
    <recommendedName>
        <fullName evidence="5">Major facilitator superfamily (MFS) profile domain-containing protein</fullName>
    </recommendedName>
</protein>
<keyword evidence="1 4" id="KW-0812">Transmembrane</keyword>
<feature type="transmembrane region" description="Helical" evidence="4">
    <location>
        <begin position="72"/>
        <end position="91"/>
    </location>
</feature>
<dbReference type="Proteomes" id="UP000029223">
    <property type="component" value="Unassembled WGS sequence"/>
</dbReference>
<dbReference type="InterPro" id="IPR011701">
    <property type="entry name" value="MFS"/>
</dbReference>
<evidence type="ECO:0000256" key="4">
    <source>
        <dbReference type="SAM" id="Phobius"/>
    </source>
</evidence>
<evidence type="ECO:0000256" key="1">
    <source>
        <dbReference type="ARBA" id="ARBA00022692"/>
    </source>
</evidence>
<keyword evidence="7" id="KW-1185">Reference proteome</keyword>
<proteinExistence type="predicted"/>
<dbReference type="InterPro" id="IPR020846">
    <property type="entry name" value="MFS_dom"/>
</dbReference>
<feature type="domain" description="Major facilitator superfamily (MFS) profile" evidence="5">
    <location>
        <begin position="1"/>
        <end position="403"/>
    </location>
</feature>
<evidence type="ECO:0000313" key="7">
    <source>
        <dbReference type="Proteomes" id="UP000029223"/>
    </source>
</evidence>
<feature type="transmembrane region" description="Helical" evidence="4">
    <location>
        <begin position="137"/>
        <end position="156"/>
    </location>
</feature>
<feature type="transmembrane region" description="Helical" evidence="4">
    <location>
        <begin position="378"/>
        <end position="398"/>
    </location>
</feature>
<keyword evidence="3 4" id="KW-0472">Membrane</keyword>
<accession>A0ABQ0JAR2</accession>
<dbReference type="InterPro" id="IPR036259">
    <property type="entry name" value="MFS_trans_sf"/>
</dbReference>
<keyword evidence="2 4" id="KW-1133">Transmembrane helix</keyword>
<dbReference type="EMBL" id="BBMS01000013">
    <property type="protein sequence ID" value="GAL25857.1"/>
    <property type="molecule type" value="Genomic_DNA"/>
</dbReference>
<comment type="caution">
    <text evidence="6">The sequence shown here is derived from an EMBL/GenBank/DDBJ whole genome shotgun (WGS) entry which is preliminary data.</text>
</comment>
<dbReference type="SUPFAM" id="SSF103473">
    <property type="entry name" value="MFS general substrate transporter"/>
    <property type="match status" value="1"/>
</dbReference>
<evidence type="ECO:0000256" key="3">
    <source>
        <dbReference type="ARBA" id="ARBA00023136"/>
    </source>
</evidence>
<reference evidence="7" key="1">
    <citation type="submission" date="2014-09" db="EMBL/GenBank/DDBJ databases">
        <title>Vibrio variabilis JCM 19239. (C206) whole genome shotgun sequence.</title>
        <authorList>
            <person name="Sawabe T."/>
            <person name="Meirelles P."/>
            <person name="Nakanishi M."/>
            <person name="Sayaka M."/>
            <person name="Hattori M."/>
            <person name="Ohkuma M."/>
        </authorList>
    </citation>
    <scope>NUCLEOTIDE SEQUENCE [LARGE SCALE GENOMIC DNA]</scope>
    <source>
        <strain evidence="7">JCM 19239</strain>
    </source>
</reference>
<sequence>MLKKLGLEGWFSAHFAYGIVQIVFVPMMVPSFILARTGSPTDAGLAMGLFGLAGLAAPVIGMLADKYKAHRLAQLFGMIAYLLAGTSFLLAGNNFTLMAIGSIFFGTGSAILLMLNPVFITFAGYDAKTEASKLGRMAQVLIIGSLLSGIALAYVTDLGWSYEMRFMAMMAIVAVLAVITMLTNKKPAQRILDNAEAIAAAAAEEDAPKVGIAKVVFSNFGLFLLAVGLLCAGQGAFQAQYPNLLENGYGVAQSLSAANLSVASVLGLIVLVAAEKFVARYGILSLFKLSAVASIVVIGIAYVIAEAGMSLHYIIPLALFLVYLQGITVTDMISPAIAARLTFVGGGLTQGLMMFFISLGFGMGSVISGIAVDGFGWAALPFAILGLTIAAYVCVLIVGMKHKAAVKREQMKSA</sequence>
<evidence type="ECO:0000313" key="6">
    <source>
        <dbReference type="EMBL" id="GAL25857.1"/>
    </source>
</evidence>
<feature type="transmembrane region" description="Helical" evidence="4">
    <location>
        <begin position="286"/>
        <end position="305"/>
    </location>
</feature>